<name>A0A1G8RWZ4_BACOV</name>
<evidence type="ECO:0000256" key="1">
    <source>
        <dbReference type="SAM" id="Phobius"/>
    </source>
</evidence>
<keyword evidence="1" id="KW-1133">Transmembrane helix</keyword>
<keyword evidence="1" id="KW-0472">Membrane</keyword>
<proteinExistence type="predicted"/>
<dbReference type="EMBL" id="FNDO01000163">
    <property type="protein sequence ID" value="SDJ21471.1"/>
    <property type="molecule type" value="Genomic_DNA"/>
</dbReference>
<dbReference type="Proteomes" id="UP000181870">
    <property type="component" value="Unassembled WGS sequence"/>
</dbReference>
<accession>A0A1G8RWZ4</accession>
<evidence type="ECO:0000313" key="2">
    <source>
        <dbReference type="EMBL" id="SDJ21471.1"/>
    </source>
</evidence>
<keyword evidence="1" id="KW-0812">Transmembrane</keyword>
<reference evidence="2 3" key="1">
    <citation type="submission" date="2016-10" db="EMBL/GenBank/DDBJ databases">
        <authorList>
            <person name="de Groot N.N."/>
        </authorList>
    </citation>
    <scope>NUCLEOTIDE SEQUENCE [LARGE SCALE GENOMIC DNA]</scope>
    <source>
        <strain evidence="2 3">NLAE-zl-C57</strain>
    </source>
</reference>
<feature type="non-terminal residue" evidence="2">
    <location>
        <position position="1"/>
    </location>
</feature>
<feature type="transmembrane region" description="Helical" evidence="1">
    <location>
        <begin position="12"/>
        <end position="31"/>
    </location>
</feature>
<protein>
    <submittedName>
        <fullName evidence="2">Uncharacterized protein</fullName>
    </submittedName>
</protein>
<evidence type="ECO:0000313" key="3">
    <source>
        <dbReference type="Proteomes" id="UP000181870"/>
    </source>
</evidence>
<sequence length="49" mass="5605">IKLGADPELEKAMRFLLYSLLWTLPIINYLWGVILDMTPDFPIGKIDIG</sequence>
<organism evidence="2 3">
    <name type="scientific">Bacteroides ovatus</name>
    <dbReference type="NCBI Taxonomy" id="28116"/>
    <lineage>
        <taxon>Bacteria</taxon>
        <taxon>Pseudomonadati</taxon>
        <taxon>Bacteroidota</taxon>
        <taxon>Bacteroidia</taxon>
        <taxon>Bacteroidales</taxon>
        <taxon>Bacteroidaceae</taxon>
        <taxon>Bacteroides</taxon>
    </lineage>
</organism>
<gene>
    <name evidence="2" type="ORF">SAMN05192582_11631</name>
</gene>
<dbReference type="AlphaFoldDB" id="A0A1G8RWZ4"/>